<dbReference type="KEGG" id="hda:BB347_18350"/>
<evidence type="ECO:0000313" key="4">
    <source>
        <dbReference type="Proteomes" id="UP000185687"/>
    </source>
</evidence>
<keyword evidence="4" id="KW-1185">Reference proteome</keyword>
<evidence type="ECO:0000313" key="2">
    <source>
        <dbReference type="EMBL" id="APX98652.1"/>
    </source>
</evidence>
<reference evidence="2 5" key="1">
    <citation type="submission" date="2017-01" db="EMBL/GenBank/DDBJ databases">
        <title>Complete genome sequence of Haloterrigena daqingensis type strain (JX313T).</title>
        <authorList>
            <person name="Shuang W."/>
        </authorList>
    </citation>
    <scope>NUCLEOTIDE SEQUENCE [LARGE SCALE GENOMIC DNA]</scope>
    <source>
        <strain evidence="5">JX313</strain>
        <strain evidence="2">JX313T</strain>
        <plasmid evidence="5">Plasmid unnamed2</plasmid>
        <plasmid evidence="2">unnamed2</plasmid>
    </source>
</reference>
<dbReference type="CDD" id="cd11539">
    <property type="entry name" value="NTP-PPase_u2"/>
    <property type="match status" value="1"/>
</dbReference>
<accession>A0A1N7G246</accession>
<keyword evidence="2" id="KW-0614">Plasmid</keyword>
<geneLocation type="plasmid" evidence="2">
    <name>unnamed2</name>
</geneLocation>
<dbReference type="Proteomes" id="UP000185687">
    <property type="component" value="Unassembled WGS sequence"/>
</dbReference>
<organism evidence="3 4">
    <name type="scientific">Natronorubrum daqingense</name>
    <dbReference type="NCBI Taxonomy" id="588898"/>
    <lineage>
        <taxon>Archaea</taxon>
        <taxon>Methanobacteriati</taxon>
        <taxon>Methanobacteriota</taxon>
        <taxon>Stenosarchaea group</taxon>
        <taxon>Halobacteria</taxon>
        <taxon>Halobacteriales</taxon>
        <taxon>Natrialbaceae</taxon>
        <taxon>Natronorubrum</taxon>
    </lineage>
</organism>
<evidence type="ECO:0000256" key="1">
    <source>
        <dbReference type="SAM" id="MobiDB-lite"/>
    </source>
</evidence>
<proteinExistence type="predicted"/>
<evidence type="ECO:0000313" key="3">
    <source>
        <dbReference type="EMBL" id="SIS06700.1"/>
    </source>
</evidence>
<gene>
    <name evidence="2" type="ORF">BB347_18350</name>
    <name evidence="3" type="ORF">SAMN05421809_3688</name>
</gene>
<sequence length="178" mass="19507">MSTGNASSGTERCIGCGSEIEGDGFYGQGDVKPEGLEGLGDGESVPVSELFGFNDGPYCTLECSLEADTDSDDDLEIRADGGTSSSGTGRKEVLRGAVEVWGEDLQIQIAIEELSELTTELARRQRGRESYSATVEEIADVQLCLDQLKLMYNPEQVEMAEQDKLERLKRRVERDRDE</sequence>
<dbReference type="Proteomes" id="UP000187321">
    <property type="component" value="Plasmid unnamed2"/>
</dbReference>
<protein>
    <submittedName>
        <fullName evidence="3">Uncharacterized protein</fullName>
    </submittedName>
</protein>
<dbReference type="EMBL" id="CP019329">
    <property type="protein sequence ID" value="APX98652.1"/>
    <property type="molecule type" value="Genomic_DNA"/>
</dbReference>
<dbReference type="RefSeq" id="WP_076584130.1">
    <property type="nucleotide sequence ID" value="NZ_CP019329.1"/>
</dbReference>
<dbReference type="OrthoDB" id="385072at2157"/>
<reference evidence="3 4" key="2">
    <citation type="submission" date="2017-01" db="EMBL/GenBank/DDBJ databases">
        <authorList>
            <person name="Mah S.A."/>
            <person name="Swanson W.J."/>
            <person name="Moy G.W."/>
            <person name="Vacquier V.D."/>
        </authorList>
    </citation>
    <scope>NUCLEOTIDE SEQUENCE [LARGE SCALE GENOMIC DNA]</scope>
    <source>
        <strain evidence="3 4">CGMCC 1.8909</strain>
    </source>
</reference>
<evidence type="ECO:0000313" key="5">
    <source>
        <dbReference type="Proteomes" id="UP000187321"/>
    </source>
</evidence>
<dbReference type="GeneID" id="30957947"/>
<feature type="region of interest" description="Disordered" evidence="1">
    <location>
        <begin position="72"/>
        <end position="92"/>
    </location>
</feature>
<dbReference type="AlphaFoldDB" id="A0A1N7G246"/>
<name>A0A1N7G246_9EURY</name>
<dbReference type="EMBL" id="FTNP01000008">
    <property type="protein sequence ID" value="SIS06700.1"/>
    <property type="molecule type" value="Genomic_DNA"/>
</dbReference>